<accession>A0ABS1F8P1</accession>
<dbReference type="PANTHER" id="PTHR13696">
    <property type="entry name" value="P-LOOP CONTAINING NUCLEOSIDE TRIPHOSPHATE HYDROLASE"/>
    <property type="match status" value="1"/>
</dbReference>
<dbReference type="InterPro" id="IPR050678">
    <property type="entry name" value="DNA_Partitioning_ATPase"/>
</dbReference>
<dbReference type="PANTHER" id="PTHR13696:SF52">
    <property type="entry name" value="PARA FAMILY PROTEIN CT_582"/>
    <property type="match status" value="1"/>
</dbReference>
<dbReference type="Gene3D" id="3.40.50.300">
    <property type="entry name" value="P-loop containing nucleotide triphosphate hydrolases"/>
    <property type="match status" value="1"/>
</dbReference>
<reference evidence="3" key="1">
    <citation type="submission" date="2021-01" db="EMBL/GenBank/DDBJ databases">
        <title>Genome public.</title>
        <authorList>
            <person name="Liu C."/>
            <person name="Sun Q."/>
        </authorList>
    </citation>
    <scope>NUCLEOTIDE SEQUENCE [LARGE SCALE GENOMIC DNA]</scope>
    <source>
        <strain evidence="3">YIM B02556</strain>
    </source>
</reference>
<comment type="caution">
    <text evidence="2">The sequence shown here is derived from an EMBL/GenBank/DDBJ whole genome shotgun (WGS) entry which is preliminary data.</text>
</comment>
<protein>
    <submittedName>
        <fullName evidence="2">AAA family ATPase</fullName>
    </submittedName>
</protein>
<feature type="domain" description="AAA" evidence="1">
    <location>
        <begin position="77"/>
        <end position="257"/>
    </location>
</feature>
<dbReference type="CDD" id="cd02042">
    <property type="entry name" value="ParAB_family"/>
    <property type="match status" value="1"/>
</dbReference>
<dbReference type="EMBL" id="JAENHM010000058">
    <property type="protein sequence ID" value="MBK1839770.1"/>
    <property type="molecule type" value="Genomic_DNA"/>
</dbReference>
<gene>
    <name evidence="2" type="ORF">JHL17_20395</name>
</gene>
<organism evidence="2 3">
    <name type="scientific">Azospirillum endophyticum</name>
    <dbReference type="NCBI Taxonomy" id="2800326"/>
    <lineage>
        <taxon>Bacteria</taxon>
        <taxon>Pseudomonadati</taxon>
        <taxon>Pseudomonadota</taxon>
        <taxon>Alphaproteobacteria</taxon>
        <taxon>Rhodospirillales</taxon>
        <taxon>Azospirillaceae</taxon>
        <taxon>Azospirillum</taxon>
    </lineage>
</organism>
<dbReference type="CDD" id="cd00093">
    <property type="entry name" value="HTH_XRE"/>
    <property type="match status" value="1"/>
</dbReference>
<dbReference type="InterPro" id="IPR025669">
    <property type="entry name" value="AAA_dom"/>
</dbReference>
<dbReference type="Gene3D" id="1.10.260.40">
    <property type="entry name" value="lambda repressor-like DNA-binding domains"/>
    <property type="match status" value="1"/>
</dbReference>
<dbReference type="InterPro" id="IPR010982">
    <property type="entry name" value="Lambda_DNA-bd_dom_sf"/>
</dbReference>
<dbReference type="InterPro" id="IPR027417">
    <property type="entry name" value="P-loop_NTPase"/>
</dbReference>
<keyword evidence="3" id="KW-1185">Reference proteome</keyword>
<dbReference type="Pfam" id="PF13614">
    <property type="entry name" value="AAA_31"/>
    <property type="match status" value="1"/>
</dbReference>
<evidence type="ECO:0000313" key="2">
    <source>
        <dbReference type="EMBL" id="MBK1839770.1"/>
    </source>
</evidence>
<name>A0ABS1F8P1_9PROT</name>
<proteinExistence type="predicted"/>
<sequence length="342" mass="36991">MTGVLSMGSGGDDMRQLRERRGENQTQFAEWLNGQLGRSYTKARISRWESGAERIPQQLVDFLTRHKADERPRVATYLAVANQKGGVGKTATAVNLAYALTEGGARVLLIDCDSQSNATVHVGIGNAAIVALEQQRKTLYYVLRSEEPLTSVIMPTTESGLDLAPAGLSLADADVELAADSTGGLILREKLDEVRHSYDYVVMDCAPNLGLVTANALSAAELVVVPVQTEALALLGVKRLIDTIGRIRRRVNPALRIAGIIPTMYNDRLTQDRATLQELHESYAGQVPVFDPIPRATVYGKAAAAGMITLAGDPKAPGAETFREVARQIRAYAQNRETSHVA</sequence>
<evidence type="ECO:0000313" key="3">
    <source>
        <dbReference type="Proteomes" id="UP000652760"/>
    </source>
</evidence>
<dbReference type="RefSeq" id="WP_200195831.1">
    <property type="nucleotide sequence ID" value="NZ_JAENHM010000058.1"/>
</dbReference>
<dbReference type="SUPFAM" id="SSF52540">
    <property type="entry name" value="P-loop containing nucleoside triphosphate hydrolases"/>
    <property type="match status" value="1"/>
</dbReference>
<dbReference type="Proteomes" id="UP000652760">
    <property type="component" value="Unassembled WGS sequence"/>
</dbReference>
<evidence type="ECO:0000259" key="1">
    <source>
        <dbReference type="Pfam" id="PF13614"/>
    </source>
</evidence>
<dbReference type="InterPro" id="IPR001387">
    <property type="entry name" value="Cro/C1-type_HTH"/>
</dbReference>